<evidence type="ECO:0000313" key="8">
    <source>
        <dbReference type="EMBL" id="SHJ15241.1"/>
    </source>
</evidence>
<dbReference type="SMART" id="SM00091">
    <property type="entry name" value="PAS"/>
    <property type="match status" value="1"/>
</dbReference>
<dbReference type="InterPro" id="IPR027417">
    <property type="entry name" value="P-loop_NTPase"/>
</dbReference>
<dbReference type="Gene3D" id="1.10.10.60">
    <property type="entry name" value="Homeodomain-like"/>
    <property type="match status" value="1"/>
</dbReference>
<dbReference type="Gene3D" id="3.40.50.300">
    <property type="entry name" value="P-loop containing nucleotide triphosphate hydrolases"/>
    <property type="match status" value="1"/>
</dbReference>
<evidence type="ECO:0000256" key="5">
    <source>
        <dbReference type="ARBA" id="ARBA00023163"/>
    </source>
</evidence>
<dbReference type="InterPro" id="IPR025944">
    <property type="entry name" value="Sigma_54_int_dom_CS"/>
</dbReference>
<dbReference type="NCBIfam" id="TIGR00229">
    <property type="entry name" value="sensory_box"/>
    <property type="match status" value="1"/>
</dbReference>
<dbReference type="InterPro" id="IPR058031">
    <property type="entry name" value="AAA_lid_NorR"/>
</dbReference>
<dbReference type="InterPro" id="IPR002197">
    <property type="entry name" value="HTH_Fis"/>
</dbReference>
<dbReference type="Pfam" id="PF00158">
    <property type="entry name" value="Sigma54_activat"/>
    <property type="match status" value="1"/>
</dbReference>
<evidence type="ECO:0000313" key="9">
    <source>
        <dbReference type="Proteomes" id="UP000184536"/>
    </source>
</evidence>
<dbReference type="STRING" id="1121919.SAMN02745975_01412"/>
<dbReference type="Gene3D" id="3.30.450.20">
    <property type="entry name" value="PAS domain"/>
    <property type="match status" value="1"/>
</dbReference>
<dbReference type="SUPFAM" id="SSF46689">
    <property type="entry name" value="Homeodomain-like"/>
    <property type="match status" value="1"/>
</dbReference>
<dbReference type="CDD" id="cd00009">
    <property type="entry name" value="AAA"/>
    <property type="match status" value="1"/>
</dbReference>
<evidence type="ECO:0000259" key="6">
    <source>
        <dbReference type="PROSITE" id="PS50045"/>
    </source>
</evidence>
<dbReference type="InterPro" id="IPR003593">
    <property type="entry name" value="AAA+_ATPase"/>
</dbReference>
<sequence length="671" mass="75100">MPNQEMLHKNHGFYAAWRAFTERNILERDLIRSVIADSWVRSRSYHINPHTRIIEVKLTDEELSQKLKQYHDFLETVKPFISSLYKLVGSSGLIVRLADAEGYILSSIADEDLVQKHGNLNITPGCCAREDVIGTNAIGTALVIGEAIQVFAAEHYCRQYHGWTSSAAPIRNVKGKVIGILSLTGSHEKVHPHTLGMVVAACEAIENQLKFNSMNRQLMLANQHFHAIMESISDGLISINNEGNITDINLMARKMLNVTEKQVIGNSLSLILAKDSEKKIMNVLETGFGLIEEEIHLKTKTGKTIFCISTITPIKDQINHRVEGIVMTFRELKKVHNLINKIVGAEARFVFEDILGDNTQIIEAKRIGMMAARNNSTVLLQGESGTGKELFAQAIHNSSGRRKGPFIFINCGAIPRELVASELFGYVEGAFTGAKRGGHPGKFELADGGTIFLDEIGDMPLDAQVSLLRVLETREVVRVGGHNVIPVNVRVIAATHKDLKNEVEKGNFRQDLYYRLNVTPIRIPSLRERKEDLKLLIDYFIEKFSKTFYKEIPGISSNFYQVLKSHDWPGNVRELQNVLQQIMNFVNDGEVLGPQHIPSSFSVSKEIHGGKAMKSLLTLDEVERITIMDTLQQLEGNVAKTAKTLGISRSSLYRKLEKYNIRVTQNGTNVL</sequence>
<dbReference type="Proteomes" id="UP000184536">
    <property type="component" value="Unassembled WGS sequence"/>
</dbReference>
<dbReference type="InterPro" id="IPR003018">
    <property type="entry name" value="GAF"/>
</dbReference>
<keyword evidence="1" id="KW-0547">Nucleotide-binding</keyword>
<dbReference type="CDD" id="cd00130">
    <property type="entry name" value="PAS"/>
    <property type="match status" value="1"/>
</dbReference>
<dbReference type="PRINTS" id="PR01590">
    <property type="entry name" value="HTHFIS"/>
</dbReference>
<dbReference type="Gene3D" id="3.30.450.40">
    <property type="match status" value="1"/>
</dbReference>
<keyword evidence="4" id="KW-0238">DNA-binding</keyword>
<dbReference type="GO" id="GO:0043565">
    <property type="term" value="F:sequence-specific DNA binding"/>
    <property type="evidence" value="ECO:0007669"/>
    <property type="project" value="InterPro"/>
</dbReference>
<dbReference type="AlphaFoldDB" id="A0A1M6GZ53"/>
<dbReference type="PANTHER" id="PTHR32071:SF57">
    <property type="entry name" value="C4-DICARBOXYLATE TRANSPORT TRANSCRIPTIONAL REGULATORY PROTEIN DCTD"/>
    <property type="match status" value="1"/>
</dbReference>
<dbReference type="InterPro" id="IPR029016">
    <property type="entry name" value="GAF-like_dom_sf"/>
</dbReference>
<dbReference type="PROSITE" id="PS00675">
    <property type="entry name" value="SIGMA54_INTERACT_1"/>
    <property type="match status" value="1"/>
</dbReference>
<keyword evidence="9" id="KW-1185">Reference proteome</keyword>
<dbReference type="PROSITE" id="PS50045">
    <property type="entry name" value="SIGMA54_INTERACT_4"/>
    <property type="match status" value="1"/>
</dbReference>
<dbReference type="PROSITE" id="PS00688">
    <property type="entry name" value="SIGMA54_INTERACT_3"/>
    <property type="match status" value="1"/>
</dbReference>
<keyword evidence="5" id="KW-0804">Transcription</keyword>
<feature type="domain" description="Sigma-54 factor interaction" evidence="6">
    <location>
        <begin position="354"/>
        <end position="584"/>
    </location>
</feature>
<name>A0A1M6GZ53_9FIRM</name>
<dbReference type="OrthoDB" id="9803970at2"/>
<reference evidence="9" key="1">
    <citation type="submission" date="2016-11" db="EMBL/GenBank/DDBJ databases">
        <authorList>
            <person name="Varghese N."/>
            <person name="Submissions S."/>
        </authorList>
    </citation>
    <scope>NUCLEOTIDE SEQUENCE [LARGE SCALE GENOMIC DNA]</scope>
    <source>
        <strain evidence="9">DSM 17957</strain>
    </source>
</reference>
<dbReference type="RefSeq" id="WP_110940642.1">
    <property type="nucleotide sequence ID" value="NZ_FQZV01000015.1"/>
</dbReference>
<feature type="domain" description="PAS" evidence="7">
    <location>
        <begin position="221"/>
        <end position="285"/>
    </location>
</feature>
<evidence type="ECO:0000256" key="1">
    <source>
        <dbReference type="ARBA" id="ARBA00022741"/>
    </source>
</evidence>
<dbReference type="GO" id="GO:0005524">
    <property type="term" value="F:ATP binding"/>
    <property type="evidence" value="ECO:0007669"/>
    <property type="project" value="UniProtKB-KW"/>
</dbReference>
<organism evidence="8 9">
    <name type="scientific">Geosporobacter subterraneus DSM 17957</name>
    <dbReference type="NCBI Taxonomy" id="1121919"/>
    <lineage>
        <taxon>Bacteria</taxon>
        <taxon>Bacillati</taxon>
        <taxon>Bacillota</taxon>
        <taxon>Clostridia</taxon>
        <taxon>Peptostreptococcales</taxon>
        <taxon>Thermotaleaceae</taxon>
        <taxon>Geosporobacter</taxon>
    </lineage>
</organism>
<gene>
    <name evidence="8" type="ORF">SAMN02745975_01412</name>
</gene>
<accession>A0A1M6GZ53</accession>
<dbReference type="GO" id="GO:0006355">
    <property type="term" value="P:regulation of DNA-templated transcription"/>
    <property type="evidence" value="ECO:0007669"/>
    <property type="project" value="InterPro"/>
</dbReference>
<dbReference type="PROSITE" id="PS00676">
    <property type="entry name" value="SIGMA54_INTERACT_2"/>
    <property type="match status" value="1"/>
</dbReference>
<evidence type="ECO:0000259" key="7">
    <source>
        <dbReference type="PROSITE" id="PS50112"/>
    </source>
</evidence>
<dbReference type="InterPro" id="IPR009057">
    <property type="entry name" value="Homeodomain-like_sf"/>
</dbReference>
<dbReference type="PROSITE" id="PS50112">
    <property type="entry name" value="PAS"/>
    <property type="match status" value="1"/>
</dbReference>
<dbReference type="SUPFAM" id="SSF55781">
    <property type="entry name" value="GAF domain-like"/>
    <property type="match status" value="1"/>
</dbReference>
<dbReference type="SUPFAM" id="SSF55785">
    <property type="entry name" value="PYP-like sensor domain (PAS domain)"/>
    <property type="match status" value="1"/>
</dbReference>
<dbReference type="Pfam" id="PF02954">
    <property type="entry name" value="HTH_8"/>
    <property type="match status" value="1"/>
</dbReference>
<protein>
    <submittedName>
        <fullName evidence="8">PAS domain S-box-containing protein</fullName>
    </submittedName>
</protein>
<dbReference type="InterPro" id="IPR000014">
    <property type="entry name" value="PAS"/>
</dbReference>
<dbReference type="FunFam" id="3.40.50.300:FF:000006">
    <property type="entry name" value="DNA-binding transcriptional regulator NtrC"/>
    <property type="match status" value="1"/>
</dbReference>
<dbReference type="InterPro" id="IPR035965">
    <property type="entry name" value="PAS-like_dom_sf"/>
</dbReference>
<evidence type="ECO:0000256" key="4">
    <source>
        <dbReference type="ARBA" id="ARBA00023125"/>
    </source>
</evidence>
<proteinExistence type="predicted"/>
<keyword evidence="3" id="KW-0805">Transcription regulation</keyword>
<dbReference type="Pfam" id="PF01590">
    <property type="entry name" value="GAF"/>
    <property type="match status" value="1"/>
</dbReference>
<dbReference type="EMBL" id="FQZV01000015">
    <property type="protein sequence ID" value="SHJ15241.1"/>
    <property type="molecule type" value="Genomic_DNA"/>
</dbReference>
<dbReference type="InterPro" id="IPR025662">
    <property type="entry name" value="Sigma_54_int_dom_ATP-bd_1"/>
</dbReference>
<dbReference type="PANTHER" id="PTHR32071">
    <property type="entry name" value="TRANSCRIPTIONAL REGULATORY PROTEIN"/>
    <property type="match status" value="1"/>
</dbReference>
<evidence type="ECO:0000256" key="2">
    <source>
        <dbReference type="ARBA" id="ARBA00022840"/>
    </source>
</evidence>
<dbReference type="Pfam" id="PF25601">
    <property type="entry name" value="AAA_lid_14"/>
    <property type="match status" value="1"/>
</dbReference>
<dbReference type="InterPro" id="IPR002078">
    <property type="entry name" value="Sigma_54_int"/>
</dbReference>
<evidence type="ECO:0000256" key="3">
    <source>
        <dbReference type="ARBA" id="ARBA00023015"/>
    </source>
</evidence>
<keyword evidence="2" id="KW-0067">ATP-binding</keyword>
<dbReference type="Gene3D" id="1.10.8.60">
    <property type="match status" value="1"/>
</dbReference>
<dbReference type="SUPFAM" id="SSF52540">
    <property type="entry name" value="P-loop containing nucleoside triphosphate hydrolases"/>
    <property type="match status" value="1"/>
</dbReference>
<dbReference type="SMART" id="SM00382">
    <property type="entry name" value="AAA"/>
    <property type="match status" value="1"/>
</dbReference>
<dbReference type="InterPro" id="IPR025943">
    <property type="entry name" value="Sigma_54_int_dom_ATP-bd_2"/>
</dbReference>
<dbReference type="Pfam" id="PF13426">
    <property type="entry name" value="PAS_9"/>
    <property type="match status" value="1"/>
</dbReference>